<evidence type="ECO:0000256" key="10">
    <source>
        <dbReference type="SAM" id="Coils"/>
    </source>
</evidence>
<protein>
    <recommendedName>
        <fullName evidence="9">E3 ubiquitin-protein ligase</fullName>
        <ecNumber evidence="9">2.3.2.27</ecNumber>
    </recommendedName>
</protein>
<feature type="coiled-coil region" evidence="10">
    <location>
        <begin position="315"/>
        <end position="377"/>
    </location>
</feature>
<name>A0ABD1KBP2_9TELE</name>
<sequence length="472" mass="52397">MACLDAPIVPPQVKQMKARVENILPQELPLMIKQGIEKFTMGQRCGRTFQVGEIIYTCRDCATAPNCVLCAECFWHSIHTTHRYQQIVSSGLGGFCDCGDLKAWKTAPCCAKHNCITQSPPSASNLQSSLIPVSDGHVDQQHLELQVLAKAVMVPLKTGLCSFSNVLEMLISVNADIVLPGCQTFDEIRREIEAMKTHMEESEQVAKAELQHVDGETERLTAEQSDLARQKSQREGELKNLQTQLQSYRSSLDNYNARLRTATRGLQTAEATLRDMRERRDHAERVRNAGIGLMFIPIVGLIAGSVMVGVGQTDMNQASQAADTARREVRECQSSVNQYSGEVSRCNSQISKAQHDIQQTDSKIRETEARLQAMSAKREVVADVQAKMRRAVHQLGLLCGVGSVAELQTRRLVLLEPMMKVMEEMTTTLAKIAGDDLLKTEGIQSLMEDMRGNQAKLLQKAKTNDDSAEAYY</sequence>
<dbReference type="SMART" id="SM00396">
    <property type="entry name" value="ZnF_UBR1"/>
    <property type="match status" value="1"/>
</dbReference>
<evidence type="ECO:0000256" key="1">
    <source>
        <dbReference type="ARBA" id="ARBA00000900"/>
    </source>
</evidence>
<dbReference type="GO" id="GO:0061630">
    <property type="term" value="F:ubiquitin protein ligase activity"/>
    <property type="evidence" value="ECO:0007669"/>
    <property type="project" value="UniProtKB-UniRule"/>
</dbReference>
<organism evidence="14 15">
    <name type="scientific">Coilia grayii</name>
    <name type="common">Gray's grenadier anchovy</name>
    <dbReference type="NCBI Taxonomy" id="363190"/>
    <lineage>
        <taxon>Eukaryota</taxon>
        <taxon>Metazoa</taxon>
        <taxon>Chordata</taxon>
        <taxon>Craniata</taxon>
        <taxon>Vertebrata</taxon>
        <taxon>Euteleostomi</taxon>
        <taxon>Actinopterygii</taxon>
        <taxon>Neopterygii</taxon>
        <taxon>Teleostei</taxon>
        <taxon>Clupei</taxon>
        <taxon>Clupeiformes</taxon>
        <taxon>Clupeoidei</taxon>
        <taxon>Engraulidae</taxon>
        <taxon>Coilinae</taxon>
        <taxon>Coilia</taxon>
    </lineage>
</organism>
<evidence type="ECO:0000256" key="7">
    <source>
        <dbReference type="ARBA" id="ARBA00046341"/>
    </source>
</evidence>
<dbReference type="Proteomes" id="UP001591681">
    <property type="component" value="Unassembled WGS sequence"/>
</dbReference>
<feature type="zinc finger region" description="UBR-type" evidence="8">
    <location>
        <begin position="43"/>
        <end position="115"/>
    </location>
</feature>
<feature type="region of interest" description="Disordered" evidence="11">
    <location>
        <begin position="214"/>
        <end position="238"/>
    </location>
</feature>
<dbReference type="FunFam" id="2.10.110.30:FF:000001">
    <property type="entry name" value="E3 ubiquitin-protein ligase UBR2 isoform 1"/>
    <property type="match status" value="1"/>
</dbReference>
<keyword evidence="15" id="KW-1185">Reference proteome</keyword>
<comment type="pathway">
    <text evidence="9">Protein modification; protein ubiquitination.</text>
</comment>
<keyword evidence="10" id="KW-0175">Coiled coil</keyword>
<keyword evidence="12" id="KW-1133">Transmembrane helix</keyword>
<reference evidence="14 15" key="1">
    <citation type="submission" date="2024-09" db="EMBL/GenBank/DDBJ databases">
        <title>A chromosome-level genome assembly of Gray's grenadier anchovy, Coilia grayii.</title>
        <authorList>
            <person name="Fu Z."/>
        </authorList>
    </citation>
    <scope>NUCLEOTIDE SEQUENCE [LARGE SCALE GENOMIC DNA]</scope>
    <source>
        <strain evidence="14">G4</strain>
        <tissue evidence="14">Muscle</tissue>
    </source>
</reference>
<dbReference type="EMBL" id="JBHFQA010000007">
    <property type="protein sequence ID" value="KAL2096512.1"/>
    <property type="molecule type" value="Genomic_DNA"/>
</dbReference>
<keyword evidence="12" id="KW-0812">Transmembrane</keyword>
<proteinExistence type="inferred from homology"/>
<evidence type="ECO:0000259" key="13">
    <source>
        <dbReference type="PROSITE" id="PS51157"/>
    </source>
</evidence>
<dbReference type="InterPro" id="IPR003126">
    <property type="entry name" value="Znf_UBR"/>
</dbReference>
<evidence type="ECO:0000256" key="9">
    <source>
        <dbReference type="RuleBase" id="RU366018"/>
    </source>
</evidence>
<dbReference type="Pfam" id="PF02207">
    <property type="entry name" value="zf-UBR"/>
    <property type="match status" value="1"/>
</dbReference>
<comment type="catalytic activity">
    <reaction evidence="1 9">
        <text>S-ubiquitinyl-[E2 ubiquitin-conjugating enzyme]-L-cysteine + [acceptor protein]-L-lysine = [E2 ubiquitin-conjugating enzyme]-L-cysteine + N(6)-ubiquitinyl-[acceptor protein]-L-lysine.</text>
        <dbReference type="EC" id="2.3.2.27"/>
    </reaction>
</comment>
<accession>A0ABD1KBP2</accession>
<comment type="similarity">
    <text evidence="7 9">Belongs to the E3 ubiquitin-protein ligase UBR1-like family.</text>
</comment>
<keyword evidence="4 9" id="KW-0863">Zinc-finger</keyword>
<dbReference type="EC" id="2.3.2.27" evidence="9"/>
<keyword evidence="6 9" id="KW-0862">Zinc</keyword>
<keyword evidence="2 9" id="KW-0808">Transferase</keyword>
<evidence type="ECO:0000256" key="3">
    <source>
        <dbReference type="ARBA" id="ARBA00022723"/>
    </source>
</evidence>
<dbReference type="PROSITE" id="PS51157">
    <property type="entry name" value="ZF_UBR"/>
    <property type="match status" value="1"/>
</dbReference>
<evidence type="ECO:0000256" key="12">
    <source>
        <dbReference type="SAM" id="Phobius"/>
    </source>
</evidence>
<keyword evidence="5 9" id="KW-0833">Ubl conjugation pathway</keyword>
<dbReference type="GO" id="GO:0016567">
    <property type="term" value="P:protein ubiquitination"/>
    <property type="evidence" value="ECO:0007669"/>
    <property type="project" value="UniProtKB-UniRule"/>
</dbReference>
<keyword evidence="3 9" id="KW-0479">Metal-binding</keyword>
<dbReference type="GO" id="GO:0008270">
    <property type="term" value="F:zinc ion binding"/>
    <property type="evidence" value="ECO:0007669"/>
    <property type="project" value="UniProtKB-UniRule"/>
</dbReference>
<gene>
    <name evidence="14" type="ORF">ACEWY4_008660</name>
</gene>
<evidence type="ECO:0000256" key="5">
    <source>
        <dbReference type="ARBA" id="ARBA00022786"/>
    </source>
</evidence>
<dbReference type="InterPro" id="IPR039164">
    <property type="entry name" value="UBR1-like"/>
</dbReference>
<keyword evidence="12" id="KW-0472">Membrane</keyword>
<feature type="domain" description="UBR-type" evidence="13">
    <location>
        <begin position="43"/>
        <end position="115"/>
    </location>
</feature>
<evidence type="ECO:0000313" key="15">
    <source>
        <dbReference type="Proteomes" id="UP001591681"/>
    </source>
</evidence>
<dbReference type="SUPFAM" id="SSF57850">
    <property type="entry name" value="RING/U-box"/>
    <property type="match status" value="1"/>
</dbReference>
<dbReference type="PANTHER" id="PTHR21497">
    <property type="entry name" value="UBIQUITIN LIGASE E3 ALPHA-RELATED"/>
    <property type="match status" value="1"/>
</dbReference>
<feature type="transmembrane region" description="Helical" evidence="12">
    <location>
        <begin position="289"/>
        <end position="310"/>
    </location>
</feature>
<evidence type="ECO:0000256" key="11">
    <source>
        <dbReference type="SAM" id="MobiDB-lite"/>
    </source>
</evidence>
<dbReference type="Gene3D" id="2.10.110.30">
    <property type="match status" value="1"/>
</dbReference>
<evidence type="ECO:0000256" key="4">
    <source>
        <dbReference type="ARBA" id="ARBA00022771"/>
    </source>
</evidence>
<dbReference type="SUPFAM" id="SSF90257">
    <property type="entry name" value="Myosin rod fragments"/>
    <property type="match status" value="1"/>
</dbReference>
<dbReference type="AlphaFoldDB" id="A0ABD1KBP2"/>
<dbReference type="Gene3D" id="1.20.1170.10">
    <property type="match status" value="1"/>
</dbReference>
<evidence type="ECO:0000313" key="14">
    <source>
        <dbReference type="EMBL" id="KAL2096512.1"/>
    </source>
</evidence>
<comment type="function">
    <text evidence="9">Ubiquitin ligase protein which is a component of the N-end rule pathway. Recognizes and binds to proteins bearing specific N-terminal residues that are destabilizing according to the N-end rule, leading to their ubiquitination and subsequent degradation.</text>
</comment>
<dbReference type="PANTHER" id="PTHR21497:SF24">
    <property type="entry name" value="E3 UBIQUITIN-PROTEIN LIGASE UBR1"/>
    <property type="match status" value="1"/>
</dbReference>
<evidence type="ECO:0000256" key="8">
    <source>
        <dbReference type="PROSITE-ProRule" id="PRU00508"/>
    </source>
</evidence>
<evidence type="ECO:0000256" key="6">
    <source>
        <dbReference type="ARBA" id="ARBA00022833"/>
    </source>
</evidence>
<dbReference type="GO" id="GO:0071596">
    <property type="term" value="P:ubiquitin-dependent protein catabolic process via the N-end rule pathway"/>
    <property type="evidence" value="ECO:0007669"/>
    <property type="project" value="UniProtKB-UniRule"/>
</dbReference>
<evidence type="ECO:0000256" key="2">
    <source>
        <dbReference type="ARBA" id="ARBA00022679"/>
    </source>
</evidence>
<comment type="caution">
    <text evidence="14">The sequence shown here is derived from an EMBL/GenBank/DDBJ whole genome shotgun (WGS) entry which is preliminary data.</text>
</comment>
<feature type="coiled-coil region" evidence="10">
    <location>
        <begin position="238"/>
        <end position="286"/>
    </location>
</feature>